<dbReference type="Gene3D" id="1.25.40.10">
    <property type="entry name" value="Tetratricopeptide repeat domain"/>
    <property type="match status" value="2"/>
</dbReference>
<evidence type="ECO:0000256" key="2">
    <source>
        <dbReference type="SAM" id="MobiDB-lite"/>
    </source>
</evidence>
<dbReference type="Proteomes" id="UP000789739">
    <property type="component" value="Unassembled WGS sequence"/>
</dbReference>
<feature type="region of interest" description="Disordered" evidence="2">
    <location>
        <begin position="1"/>
        <end position="82"/>
    </location>
</feature>
<dbReference type="PANTHER" id="PTHR46430">
    <property type="entry name" value="PROTEIN SKT5-RELATED"/>
    <property type="match status" value="1"/>
</dbReference>
<dbReference type="OrthoDB" id="272077at2759"/>
<dbReference type="AlphaFoldDB" id="A0A9N9A0Y5"/>
<feature type="compositionally biased region" description="Low complexity" evidence="2">
    <location>
        <begin position="148"/>
        <end position="163"/>
    </location>
</feature>
<dbReference type="Pfam" id="PF08238">
    <property type="entry name" value="Sel1"/>
    <property type="match status" value="7"/>
</dbReference>
<accession>A0A9N9A0Y5</accession>
<feature type="region of interest" description="Disordered" evidence="2">
    <location>
        <begin position="115"/>
        <end position="163"/>
    </location>
</feature>
<reference evidence="3" key="1">
    <citation type="submission" date="2021-06" db="EMBL/GenBank/DDBJ databases">
        <authorList>
            <person name="Kallberg Y."/>
            <person name="Tangrot J."/>
            <person name="Rosling A."/>
        </authorList>
    </citation>
    <scope>NUCLEOTIDE SEQUENCE</scope>
    <source>
        <strain evidence="3">BR232B</strain>
    </source>
</reference>
<name>A0A9N9A0Y5_9GLOM</name>
<evidence type="ECO:0000313" key="3">
    <source>
        <dbReference type="EMBL" id="CAG8513850.1"/>
    </source>
</evidence>
<gene>
    <name evidence="3" type="ORF">PBRASI_LOCUS3259</name>
</gene>
<feature type="region of interest" description="Disordered" evidence="2">
    <location>
        <begin position="214"/>
        <end position="341"/>
    </location>
</feature>
<comment type="caution">
    <text evidence="3">The sequence shown here is derived from an EMBL/GenBank/DDBJ whole genome shotgun (WGS) entry which is preliminary data.</text>
</comment>
<evidence type="ECO:0000313" key="4">
    <source>
        <dbReference type="Proteomes" id="UP000789739"/>
    </source>
</evidence>
<feature type="compositionally biased region" description="Polar residues" evidence="2">
    <location>
        <begin position="32"/>
        <end position="68"/>
    </location>
</feature>
<proteinExistence type="predicted"/>
<organism evidence="3 4">
    <name type="scientific">Paraglomus brasilianum</name>
    <dbReference type="NCBI Taxonomy" id="144538"/>
    <lineage>
        <taxon>Eukaryota</taxon>
        <taxon>Fungi</taxon>
        <taxon>Fungi incertae sedis</taxon>
        <taxon>Mucoromycota</taxon>
        <taxon>Glomeromycotina</taxon>
        <taxon>Glomeromycetes</taxon>
        <taxon>Paraglomerales</taxon>
        <taxon>Paraglomeraceae</taxon>
        <taxon>Paraglomus</taxon>
    </lineage>
</organism>
<dbReference type="PANTHER" id="PTHR46430:SF2">
    <property type="entry name" value="CHITIN SYNTHASE REGULATORY FACTOR 4"/>
    <property type="match status" value="1"/>
</dbReference>
<feature type="compositionally biased region" description="Low complexity" evidence="2">
    <location>
        <begin position="253"/>
        <end position="308"/>
    </location>
</feature>
<dbReference type="SMART" id="SM00671">
    <property type="entry name" value="SEL1"/>
    <property type="match status" value="7"/>
</dbReference>
<evidence type="ECO:0000256" key="1">
    <source>
        <dbReference type="ARBA" id="ARBA00022737"/>
    </source>
</evidence>
<keyword evidence="1" id="KW-0677">Repeat</keyword>
<dbReference type="InterPro" id="IPR011990">
    <property type="entry name" value="TPR-like_helical_dom_sf"/>
</dbReference>
<sequence length="750" mass="83160">MSEQPASVVENPGTNLKKKKTVMGPRPLPAVPNTQNHTRSDSSGHTSTNTDNYIYQSNDVADSVNNTAPPFPPLISPKPHRPVPTVQDTLDRSINEGYLDNNAISASIASQPYQYQEIESRAPRSSTHTEEVVVGSNAQPTRPKPMDYNQPQQYFPQQGNQQQRDFVTMQQENLNDPYLKLGNIQVGQPSYSQSNSQDAAQKAQITVTSPYDNQYQLNNNGVSTQSSQIRSWSGPPNPGNNLGLPTDNEFNKPNNLLSGGSRSLSSSPNNGHLQPQRPRSYSPGHSRSSSPSAAIGFGPDGVPVGPDGTPLPPALAGNRLSWHSPRSSPDPNSRISVYSPNPGRASYVPGLRLAIDEKNARRMTTISFTLASDEAALERYRDAARKTNDPKVQADYAKFLIEMSESYQPNNPNSVKNLNANQPATYDKLVDEAIYWIDKLAKTNYAEALYIKGTWHEKGIFKKERNHDKALRCYRSASIQDHAKANYKLAENYEKKKDHLRACQFYKKAASLGDPNALTRMALVYMTGGLKQDVDYKQALIYLKQAAAKANEDCPEGAYIYGMMLAKEWNAIKVPDDLVTPDEDAAREFIQRAAHLGYPPALHKMGVCHEFGSLGCQFDPTTSVQYYERAAEKGEVEANMALCKWYLCGAEGYFEQNEALAYQNAEKAASKGLPAAEFAMGYFHEVGVFVPEDLQKANAWYNNAATHGNVDAQRRLGRGGTITRREHEEKLKNQKINGKKEKKDKDCCIQ</sequence>
<dbReference type="InterPro" id="IPR006597">
    <property type="entry name" value="Sel1-like"/>
</dbReference>
<feature type="compositionally biased region" description="Basic and acidic residues" evidence="2">
    <location>
        <begin position="118"/>
        <end position="131"/>
    </location>
</feature>
<keyword evidence="4" id="KW-1185">Reference proteome</keyword>
<dbReference type="InterPro" id="IPR051726">
    <property type="entry name" value="Chitin_Synth_Reg"/>
</dbReference>
<feature type="compositionally biased region" description="Polar residues" evidence="2">
    <location>
        <begin position="214"/>
        <end position="231"/>
    </location>
</feature>
<dbReference type="SUPFAM" id="SSF81901">
    <property type="entry name" value="HCP-like"/>
    <property type="match status" value="1"/>
</dbReference>
<protein>
    <submittedName>
        <fullName evidence="3">5224_t:CDS:1</fullName>
    </submittedName>
</protein>
<dbReference type="EMBL" id="CAJVPI010000287">
    <property type="protein sequence ID" value="CAG8513850.1"/>
    <property type="molecule type" value="Genomic_DNA"/>
</dbReference>
<feature type="region of interest" description="Disordered" evidence="2">
    <location>
        <begin position="718"/>
        <end position="750"/>
    </location>
</feature>
<feature type="compositionally biased region" description="Basic and acidic residues" evidence="2">
    <location>
        <begin position="723"/>
        <end position="750"/>
    </location>
</feature>
<feature type="compositionally biased region" description="Polar residues" evidence="2">
    <location>
        <begin position="324"/>
        <end position="339"/>
    </location>
</feature>